<dbReference type="GO" id="GO:0071555">
    <property type="term" value="P:cell wall organization"/>
    <property type="evidence" value="ECO:0007669"/>
    <property type="project" value="UniProtKB-KW"/>
</dbReference>
<evidence type="ECO:0000259" key="6">
    <source>
        <dbReference type="PROSITE" id="PS51724"/>
    </source>
</evidence>
<dbReference type="HAMAP" id="MF_02071">
    <property type="entry name" value="RlpA"/>
    <property type="match status" value="1"/>
</dbReference>
<dbReference type="GO" id="GO:0000270">
    <property type="term" value="P:peptidoglycan metabolic process"/>
    <property type="evidence" value="ECO:0007669"/>
    <property type="project" value="UniProtKB-UniRule"/>
</dbReference>
<dbReference type="Pfam" id="PF05036">
    <property type="entry name" value="SPOR"/>
    <property type="match status" value="1"/>
</dbReference>
<dbReference type="Gene3D" id="3.30.70.1070">
    <property type="entry name" value="Sporulation related repeat"/>
    <property type="match status" value="1"/>
</dbReference>
<evidence type="ECO:0000256" key="3">
    <source>
        <dbReference type="ARBA" id="ARBA00023316"/>
    </source>
</evidence>
<keyword evidence="8" id="KW-1185">Reference proteome</keyword>
<dbReference type="InterPro" id="IPR036908">
    <property type="entry name" value="RlpA-like_sf"/>
</dbReference>
<dbReference type="AlphaFoldDB" id="A0A1B1YUL2"/>
<dbReference type="KEGG" id="gbi:PG2T_10445"/>
<name>A0A1B1YUL2_9GAMM</name>
<dbReference type="SUPFAM" id="SSF110997">
    <property type="entry name" value="Sporulation related repeat"/>
    <property type="match status" value="1"/>
</dbReference>
<dbReference type="SUPFAM" id="SSF50685">
    <property type="entry name" value="Barwin-like endoglucanases"/>
    <property type="match status" value="1"/>
</dbReference>
<evidence type="ECO:0000256" key="4">
    <source>
        <dbReference type="HAMAP-Rule" id="MF_02071"/>
    </source>
</evidence>
<dbReference type="PROSITE" id="PS51724">
    <property type="entry name" value="SPOR"/>
    <property type="match status" value="1"/>
</dbReference>
<keyword evidence="4" id="KW-0564">Palmitate</keyword>
<dbReference type="Proteomes" id="UP000092952">
    <property type="component" value="Chromosome"/>
</dbReference>
<accession>A0A1B1YUL2</accession>
<evidence type="ECO:0000313" key="7">
    <source>
        <dbReference type="EMBL" id="ANX04550.1"/>
    </source>
</evidence>
<comment type="function">
    <text evidence="4">Lytic transglycosylase with a strong preference for naked glycan strands that lack stem peptides.</text>
</comment>
<keyword evidence="1" id="KW-0732">Signal</keyword>
<dbReference type="GO" id="GO:0008932">
    <property type="term" value="F:lytic endotransglycosylase activity"/>
    <property type="evidence" value="ECO:0007669"/>
    <property type="project" value="UniProtKB-UniRule"/>
</dbReference>
<dbReference type="Pfam" id="PF03330">
    <property type="entry name" value="DPBB_1"/>
    <property type="match status" value="1"/>
</dbReference>
<dbReference type="InterPro" id="IPR012997">
    <property type="entry name" value="RplA"/>
</dbReference>
<dbReference type="NCBIfam" id="TIGR00413">
    <property type="entry name" value="rlpA"/>
    <property type="match status" value="1"/>
</dbReference>
<keyword evidence="3 4" id="KW-0961">Cell wall biogenesis/degradation</keyword>
<gene>
    <name evidence="4" type="primary">rlpA</name>
    <name evidence="7" type="ORF">PG2T_10445</name>
</gene>
<dbReference type="EC" id="4.2.2.-" evidence="4"/>
<proteinExistence type="inferred from homology"/>
<keyword evidence="4" id="KW-0472">Membrane</keyword>
<dbReference type="InParanoid" id="A0A1B1YUL2"/>
<dbReference type="EMBL" id="CP014671">
    <property type="protein sequence ID" value="ANX04550.1"/>
    <property type="molecule type" value="Genomic_DNA"/>
</dbReference>
<dbReference type="RefSeq" id="WP_202816315.1">
    <property type="nucleotide sequence ID" value="NZ_CP014671.1"/>
</dbReference>
<organism evidence="7 8">
    <name type="scientific">Immundisolibacter cernigliae</name>
    <dbReference type="NCBI Taxonomy" id="1810504"/>
    <lineage>
        <taxon>Bacteria</taxon>
        <taxon>Pseudomonadati</taxon>
        <taxon>Pseudomonadota</taxon>
        <taxon>Gammaproteobacteria</taxon>
        <taxon>Immundisolibacterales</taxon>
        <taxon>Immundisolibacteraceae</taxon>
        <taxon>Immundisolibacter</taxon>
    </lineage>
</organism>
<dbReference type="Gene3D" id="2.40.40.10">
    <property type="entry name" value="RlpA-like domain"/>
    <property type="match status" value="1"/>
</dbReference>
<dbReference type="GO" id="GO:0005886">
    <property type="term" value="C:plasma membrane"/>
    <property type="evidence" value="ECO:0007669"/>
    <property type="project" value="UniProtKB-SubCell"/>
</dbReference>
<dbReference type="InterPro" id="IPR036680">
    <property type="entry name" value="SPOR-like_sf"/>
</dbReference>
<keyword evidence="4" id="KW-0449">Lipoprotein</keyword>
<protein>
    <recommendedName>
        <fullName evidence="4">Endolytic peptidoglycan transglycosylase RlpA</fullName>
        <ecNumber evidence="4">4.2.2.-</ecNumber>
    </recommendedName>
</protein>
<comment type="similarity">
    <text evidence="4 5">Belongs to the RlpA family.</text>
</comment>
<dbReference type="CDD" id="cd22268">
    <property type="entry name" value="DPBB_RlpA-like"/>
    <property type="match status" value="1"/>
</dbReference>
<evidence type="ECO:0000313" key="8">
    <source>
        <dbReference type="Proteomes" id="UP000092952"/>
    </source>
</evidence>
<dbReference type="InterPro" id="IPR034718">
    <property type="entry name" value="RlpA"/>
</dbReference>
<sequence length="282" mass="29514">MRSTRPHPEPHAAAGWLALLLVLLLAGCAGPGSRPGPDYRKDGPPTTAVDIDAIPDAVPRAEALCQPCLRPYEVEGVAFRPLASAAGYQARGIASWYGREFDGRPTANGERYDMLAMTAAHPTLPIPSYARVTHLANGRSVVVRINDRGPFRRGRLIDLSYVAAAKLGLVGHGSGPVEVRAVLPGGSSAPAVITASASPGAQPLPTDAVYLQVGAFGEAVAAQRLANRLRGEALAPVSVQPANSDNRWLHRVRVGPLPQALVEQTVARLGALGLSALRLPAP</sequence>
<reference evidence="8" key="1">
    <citation type="submission" date="2016-03" db="EMBL/GenBank/DDBJ databases">
        <title>Complete genome sequence of Solimmundus cernigliae, representing a novel lineage of polycyclic aromatic hydrocarbon degraders within the Gammaproteobacteria.</title>
        <authorList>
            <person name="Singleton D.R."/>
            <person name="Dickey A.N."/>
            <person name="Scholl E.H."/>
            <person name="Wright F.A."/>
            <person name="Aitken M.D."/>
        </authorList>
    </citation>
    <scope>NUCLEOTIDE SEQUENCE [LARGE SCALE GENOMIC DNA]</scope>
    <source>
        <strain evidence="8">TR3.2</strain>
    </source>
</reference>
<dbReference type="InterPro" id="IPR007730">
    <property type="entry name" value="SPOR-like_dom"/>
</dbReference>
<comment type="subcellular location">
    <subcellularLocation>
        <location evidence="4">Cell membrane</location>
        <topology evidence="4">Lipid-anchor</topology>
    </subcellularLocation>
</comment>
<evidence type="ECO:0000256" key="1">
    <source>
        <dbReference type="ARBA" id="ARBA00022729"/>
    </source>
</evidence>
<evidence type="ECO:0000256" key="5">
    <source>
        <dbReference type="RuleBase" id="RU003495"/>
    </source>
</evidence>
<feature type="domain" description="SPOR" evidence="6">
    <location>
        <begin position="203"/>
        <end position="282"/>
    </location>
</feature>
<dbReference type="PANTHER" id="PTHR34183">
    <property type="entry name" value="ENDOLYTIC PEPTIDOGLYCAN TRANSGLYCOSYLASE RLPA"/>
    <property type="match status" value="1"/>
</dbReference>
<keyword evidence="4" id="KW-1003">Cell membrane</keyword>
<dbReference type="STRING" id="1810504.PG2T_10445"/>
<dbReference type="PANTHER" id="PTHR34183:SF1">
    <property type="entry name" value="ENDOLYTIC PEPTIDOGLYCAN TRANSGLYCOSYLASE RLPA"/>
    <property type="match status" value="1"/>
</dbReference>
<keyword evidence="2 4" id="KW-0456">Lyase</keyword>
<dbReference type="PROSITE" id="PS51257">
    <property type="entry name" value="PROKAR_LIPOPROTEIN"/>
    <property type="match status" value="1"/>
</dbReference>
<dbReference type="GO" id="GO:0042834">
    <property type="term" value="F:peptidoglycan binding"/>
    <property type="evidence" value="ECO:0007669"/>
    <property type="project" value="InterPro"/>
</dbReference>
<dbReference type="InterPro" id="IPR009009">
    <property type="entry name" value="RlpA-like_DPBB"/>
</dbReference>
<dbReference type="FunCoup" id="A0A1B1YUL2">
    <property type="interactions" value="42"/>
</dbReference>
<evidence type="ECO:0000256" key="2">
    <source>
        <dbReference type="ARBA" id="ARBA00023239"/>
    </source>
</evidence>